<dbReference type="Proteomes" id="UP000789595">
    <property type="component" value="Unassembled WGS sequence"/>
</dbReference>
<evidence type="ECO:0000313" key="5">
    <source>
        <dbReference type="EMBL" id="CAH0378609.1"/>
    </source>
</evidence>
<organism evidence="4">
    <name type="scientific">Pelagomonas calceolata</name>
    <dbReference type="NCBI Taxonomy" id="35677"/>
    <lineage>
        <taxon>Eukaryota</taxon>
        <taxon>Sar</taxon>
        <taxon>Stramenopiles</taxon>
        <taxon>Ochrophyta</taxon>
        <taxon>Pelagophyceae</taxon>
        <taxon>Pelagomonadales</taxon>
        <taxon>Pelagomonadaceae</taxon>
        <taxon>Pelagomonas</taxon>
    </lineage>
</organism>
<dbReference type="InterPro" id="IPR036291">
    <property type="entry name" value="NAD(P)-bd_dom_sf"/>
</dbReference>
<dbReference type="EMBL" id="CAKKNE010000006">
    <property type="protein sequence ID" value="CAH0378609.1"/>
    <property type="molecule type" value="Genomic_DNA"/>
</dbReference>
<evidence type="ECO:0000259" key="3">
    <source>
        <dbReference type="SMART" id="SM00822"/>
    </source>
</evidence>
<reference evidence="5" key="2">
    <citation type="submission" date="2021-11" db="EMBL/GenBank/DDBJ databases">
        <authorList>
            <consortium name="Genoscope - CEA"/>
            <person name="William W."/>
        </authorList>
    </citation>
    <scope>NUCLEOTIDE SEQUENCE</scope>
</reference>
<evidence type="ECO:0000313" key="4">
    <source>
        <dbReference type="EMBL" id="CAE0685013.1"/>
    </source>
</evidence>
<evidence type="ECO:0000256" key="2">
    <source>
        <dbReference type="ARBA" id="ARBA00022553"/>
    </source>
</evidence>
<name>A0A7S3ZJR4_9STRA</name>
<dbReference type="OrthoDB" id="329835at2759"/>
<dbReference type="GO" id="GO:0004312">
    <property type="term" value="F:fatty acid synthase activity"/>
    <property type="evidence" value="ECO:0007669"/>
    <property type="project" value="TreeGrafter"/>
</dbReference>
<reference evidence="4" key="1">
    <citation type="submission" date="2021-01" db="EMBL/GenBank/DDBJ databases">
        <authorList>
            <person name="Corre E."/>
            <person name="Pelletier E."/>
            <person name="Niang G."/>
            <person name="Scheremetjew M."/>
            <person name="Finn R."/>
            <person name="Kale V."/>
            <person name="Holt S."/>
            <person name="Cochrane G."/>
            <person name="Meng A."/>
            <person name="Brown T."/>
            <person name="Cohen L."/>
        </authorList>
    </citation>
    <scope>NUCLEOTIDE SEQUENCE</scope>
    <source>
        <strain evidence="4">CCMP1756</strain>
    </source>
</reference>
<keyword evidence="6" id="KW-1185">Reference proteome</keyword>
<keyword evidence="2" id="KW-0597">Phosphoprotein</keyword>
<dbReference type="InterPro" id="IPR057326">
    <property type="entry name" value="KR_dom"/>
</dbReference>
<protein>
    <recommendedName>
        <fullName evidence="3">Ketoreductase domain-containing protein</fullName>
    </recommendedName>
</protein>
<dbReference type="Gene3D" id="3.40.50.720">
    <property type="entry name" value="NAD(P)-binding Rossmann-like Domain"/>
    <property type="match status" value="1"/>
</dbReference>
<evidence type="ECO:0000313" key="6">
    <source>
        <dbReference type="Proteomes" id="UP000789595"/>
    </source>
</evidence>
<sequence>MSEVFAAWDDALYAKRKPEIISEVDGKFCCLVEWVEQPLPPTEKAIRDTIRKAGPTLPKAIIDAVPKEDPSETGKLDILAFADESGLTTSVLDSLQQHRHVGAKKVVNVYGNDDLLDAEKVEELLADSWDVVVFGAGADSPESNDPDDVVKWSDRLIKVFLTLVQIIQRKPSYAKKLFVLTTDTHSNESKTWNEAGVGLVAASHLFGMCNTCRLELPSTPIHYVDCEYKVDDDLVEQIGYEVSRKAGFGENSVRLNWRGRFVARMVLAEPRYTSSKIFQPPSTGVVGIGGGNGALGLVMGKYLLERLGDQRKTASLEIKFLSRSCKIQPAQQQLWDDVQRLAAEGSIKVTQEKCDVSSREAVEAFVSEHADRLVGFVHSAGILRDALLMNQDAEKYDAVFKPKAWAALYLNHALEKFNCDKLEFLWLFSSVATYGNPGQSPYSAANSLLDSLSRYRNAKGLPCTAMQWAGWGEVGMAAGLEGLARKRMEESPMPFFTNAQGLAGMDVGLSTGVSPFCVMRYNASAFFDQSNQEAKNASAHYMRKFWGQSIPPKELTELDVYDAVKSNFYEPHELTFAHFISGEELAADEP</sequence>
<dbReference type="PANTHER" id="PTHR43775">
    <property type="entry name" value="FATTY ACID SYNTHASE"/>
    <property type="match status" value="1"/>
</dbReference>
<dbReference type="EMBL" id="HBIW01000536">
    <property type="protein sequence ID" value="CAE0685013.1"/>
    <property type="molecule type" value="Transcribed_RNA"/>
</dbReference>
<dbReference type="AlphaFoldDB" id="A0A7S3ZJR4"/>
<evidence type="ECO:0000256" key="1">
    <source>
        <dbReference type="ARBA" id="ARBA00022450"/>
    </source>
</evidence>
<accession>A0A7S3ZJR4</accession>
<keyword evidence="1" id="KW-0596">Phosphopantetheine</keyword>
<dbReference type="GO" id="GO:0006633">
    <property type="term" value="P:fatty acid biosynthetic process"/>
    <property type="evidence" value="ECO:0007669"/>
    <property type="project" value="TreeGrafter"/>
</dbReference>
<proteinExistence type="predicted"/>
<feature type="domain" description="Ketoreductase" evidence="3">
    <location>
        <begin position="284"/>
        <end position="474"/>
    </location>
</feature>
<dbReference type="Pfam" id="PF08659">
    <property type="entry name" value="KR"/>
    <property type="match status" value="1"/>
</dbReference>
<dbReference type="SUPFAM" id="SSF51735">
    <property type="entry name" value="NAD(P)-binding Rossmann-fold domains"/>
    <property type="match status" value="2"/>
</dbReference>
<dbReference type="PANTHER" id="PTHR43775:SF37">
    <property type="entry name" value="SI:DKEY-61P9.11"/>
    <property type="match status" value="1"/>
</dbReference>
<dbReference type="InterPro" id="IPR013968">
    <property type="entry name" value="PKS_KR"/>
</dbReference>
<dbReference type="InterPro" id="IPR050091">
    <property type="entry name" value="PKS_NRPS_Biosynth_Enz"/>
</dbReference>
<dbReference type="SMART" id="SM00822">
    <property type="entry name" value="PKS_KR"/>
    <property type="match status" value="1"/>
</dbReference>
<gene>
    <name evidence="4" type="ORF">PCAL00307_LOCUS447</name>
    <name evidence="5" type="ORF">PECAL_6P02000</name>
</gene>